<accession>A0ABU3CTI4</accession>
<organism evidence="1 2">
    <name type="scientific">Autumnicola edwardsiae</name>
    <dbReference type="NCBI Taxonomy" id="3075594"/>
    <lineage>
        <taxon>Bacteria</taxon>
        <taxon>Pseudomonadati</taxon>
        <taxon>Bacteroidota</taxon>
        <taxon>Flavobacteriia</taxon>
        <taxon>Flavobacteriales</taxon>
        <taxon>Flavobacteriaceae</taxon>
        <taxon>Autumnicola</taxon>
    </lineage>
</organism>
<keyword evidence="2" id="KW-1185">Reference proteome</keyword>
<dbReference type="InterPro" id="IPR012657">
    <property type="entry name" value="23S_rRNA-intervening_sequence"/>
</dbReference>
<name>A0ABU3CTI4_9FLAO</name>
<sequence>MEKIKTHKDLRVYQFSFEAGMEVYKMTKKFPKEETYSLTDQMRRSSRSVSGNLGEAGRKRRYEKAFVAKLSDSEGEAAETQVWLDYALACAYINEKEHREVYNKYNSILGMLVKMITNPDKWTL</sequence>
<reference evidence="1 2" key="1">
    <citation type="submission" date="2023-09" db="EMBL/GenBank/DDBJ databases">
        <authorList>
            <person name="Rey-Velasco X."/>
        </authorList>
    </citation>
    <scope>NUCLEOTIDE SEQUENCE [LARGE SCALE GENOMIC DNA]</scope>
    <source>
        <strain evidence="1 2">F297</strain>
    </source>
</reference>
<dbReference type="Proteomes" id="UP001248819">
    <property type="component" value="Unassembled WGS sequence"/>
</dbReference>
<comment type="caution">
    <text evidence="1">The sequence shown here is derived from an EMBL/GenBank/DDBJ whole genome shotgun (WGS) entry which is preliminary data.</text>
</comment>
<protein>
    <submittedName>
        <fullName evidence="1">Four helix bundle protein</fullName>
    </submittedName>
</protein>
<dbReference type="InterPro" id="IPR036583">
    <property type="entry name" value="23S_rRNA_IVS_sf"/>
</dbReference>
<dbReference type="Gene3D" id="1.20.1440.60">
    <property type="entry name" value="23S rRNA-intervening sequence"/>
    <property type="match status" value="1"/>
</dbReference>
<dbReference type="CDD" id="cd16377">
    <property type="entry name" value="23S_rRNA_IVP_like"/>
    <property type="match status" value="1"/>
</dbReference>
<proteinExistence type="predicted"/>
<evidence type="ECO:0000313" key="1">
    <source>
        <dbReference type="EMBL" id="MDT0649665.1"/>
    </source>
</evidence>
<dbReference type="PANTHER" id="PTHR38471">
    <property type="entry name" value="FOUR HELIX BUNDLE PROTEIN"/>
    <property type="match status" value="1"/>
</dbReference>
<dbReference type="EMBL" id="JAVRHP010000020">
    <property type="protein sequence ID" value="MDT0649665.1"/>
    <property type="molecule type" value="Genomic_DNA"/>
</dbReference>
<dbReference type="RefSeq" id="WP_311483826.1">
    <property type="nucleotide sequence ID" value="NZ_JAVRHP010000020.1"/>
</dbReference>
<dbReference type="PANTHER" id="PTHR38471:SF2">
    <property type="entry name" value="FOUR HELIX BUNDLE PROTEIN"/>
    <property type="match status" value="1"/>
</dbReference>
<evidence type="ECO:0000313" key="2">
    <source>
        <dbReference type="Proteomes" id="UP001248819"/>
    </source>
</evidence>
<gene>
    <name evidence="1" type="ORF">RM529_05880</name>
</gene>
<dbReference type="Pfam" id="PF05635">
    <property type="entry name" value="23S_rRNA_IVP"/>
    <property type="match status" value="1"/>
</dbReference>
<dbReference type="NCBIfam" id="TIGR02436">
    <property type="entry name" value="four helix bundle protein"/>
    <property type="match status" value="1"/>
</dbReference>
<dbReference type="SUPFAM" id="SSF158446">
    <property type="entry name" value="IVS-encoded protein-like"/>
    <property type="match status" value="1"/>
</dbReference>